<comment type="caution">
    <text evidence="2">The sequence shown here is derived from an EMBL/GenBank/DDBJ whole genome shotgun (WGS) entry which is preliminary data.</text>
</comment>
<dbReference type="EMBL" id="NITZ01000004">
    <property type="protein sequence ID" value="PHM49636.1"/>
    <property type="molecule type" value="Genomic_DNA"/>
</dbReference>
<evidence type="ECO:0000313" key="1">
    <source>
        <dbReference type="EMBL" id="PHM49629.1"/>
    </source>
</evidence>
<dbReference type="EMBL" id="NITZ01000004">
    <property type="protein sequence ID" value="PHM49629.1"/>
    <property type="molecule type" value="Genomic_DNA"/>
</dbReference>
<gene>
    <name evidence="1" type="ORF">Xmir_01075</name>
    <name evidence="2" type="ORF">Xmir_01083</name>
</gene>
<evidence type="ECO:0000313" key="2">
    <source>
        <dbReference type="EMBL" id="PHM49636.1"/>
    </source>
</evidence>
<reference evidence="2 3" key="1">
    <citation type="journal article" date="2017" name="Nat. Microbiol.">
        <title>Natural product diversity associated with the nematode symbionts Photorhabdus and Xenorhabdus.</title>
        <authorList>
            <person name="Tobias N.J."/>
            <person name="Wolff H."/>
            <person name="Djahanschiri B."/>
            <person name="Grundmann F."/>
            <person name="Kronenwerth M."/>
            <person name="Shi Y.M."/>
            <person name="Simonyi S."/>
            <person name="Grun P."/>
            <person name="Shapiro-Ilan D."/>
            <person name="Pidot S.J."/>
            <person name="Stinear T.P."/>
            <person name="Ebersberger I."/>
            <person name="Bode H.B."/>
        </authorList>
    </citation>
    <scope>NUCLEOTIDE SEQUENCE [LARGE SCALE GENOMIC DNA]</scope>
    <source>
        <strain evidence="2 3">DSM 17902</strain>
    </source>
</reference>
<keyword evidence="3" id="KW-1185">Reference proteome</keyword>
<evidence type="ECO:0000313" key="3">
    <source>
        <dbReference type="Proteomes" id="UP000221980"/>
    </source>
</evidence>
<proteinExistence type="predicted"/>
<name>A0A2D0JTD3_9GAMM</name>
<accession>A0A2D0JTD3</accession>
<dbReference type="AlphaFoldDB" id="A0A2D0JTD3"/>
<organism evidence="2 3">
    <name type="scientific">Xenorhabdus miraniensis</name>
    <dbReference type="NCBI Taxonomy" id="351674"/>
    <lineage>
        <taxon>Bacteria</taxon>
        <taxon>Pseudomonadati</taxon>
        <taxon>Pseudomonadota</taxon>
        <taxon>Gammaproteobacteria</taxon>
        <taxon>Enterobacterales</taxon>
        <taxon>Morganellaceae</taxon>
        <taxon>Xenorhabdus</taxon>
    </lineage>
</organism>
<protein>
    <submittedName>
        <fullName evidence="2">Uncharacterized protein</fullName>
    </submittedName>
</protein>
<dbReference type="Proteomes" id="UP000221980">
    <property type="component" value="Unassembled WGS sequence"/>
</dbReference>
<sequence>MGGLNHGVPVQSVQAAQSPLNIMWGNYTPLTGPLRSQSAASKNGSQRIINIMSGAPAGRHRGVWRTRRRLLLSAPAPVLGKNRCSALAAVPSPGQPPCRQVGLRPPLFYLPRPNPAALAARGSHCAALRCSLPCSPSPPRAAPAGGFPCVKRRHAKPWQNHSHRAPERRRGAACRLCAARTRRTAARRPSKLGGVRPLPEVKSLTKSGCPAHHKENGALYCTTACDGSRAKTHRGEVAKQAKSALRRFRFAGMGETGKSGSLII</sequence>